<name>A0AAV4G8R2_9GAST</name>
<dbReference type="Proteomes" id="UP000762676">
    <property type="component" value="Unassembled WGS sequence"/>
</dbReference>
<dbReference type="InterPro" id="IPR027396">
    <property type="entry name" value="DsrEFH-like"/>
</dbReference>
<evidence type="ECO:0000313" key="2">
    <source>
        <dbReference type="EMBL" id="GFR81385.1"/>
    </source>
</evidence>
<comment type="caution">
    <text evidence="2">The sequence shown here is derived from an EMBL/GenBank/DDBJ whole genome shotgun (WGS) entry which is preliminary data.</text>
</comment>
<evidence type="ECO:0000313" key="3">
    <source>
        <dbReference type="Proteomes" id="UP000762676"/>
    </source>
</evidence>
<dbReference type="Gene3D" id="3.40.1260.10">
    <property type="entry name" value="DsrEFH-like"/>
    <property type="match status" value="1"/>
</dbReference>
<accession>A0AAV4G8R2</accession>
<proteinExistence type="inferred from homology"/>
<reference evidence="2 3" key="1">
    <citation type="journal article" date="2021" name="Elife">
        <title>Chloroplast acquisition without the gene transfer in kleptoplastic sea slugs, Plakobranchus ocellatus.</title>
        <authorList>
            <person name="Maeda T."/>
            <person name="Takahashi S."/>
            <person name="Yoshida T."/>
            <person name="Shimamura S."/>
            <person name="Takaki Y."/>
            <person name="Nagai Y."/>
            <person name="Toyoda A."/>
            <person name="Suzuki Y."/>
            <person name="Arimoto A."/>
            <person name="Ishii H."/>
            <person name="Satoh N."/>
            <person name="Nishiyama T."/>
            <person name="Hasebe M."/>
            <person name="Maruyama T."/>
            <person name="Minagawa J."/>
            <person name="Obokata J."/>
            <person name="Shigenobu S."/>
        </authorList>
    </citation>
    <scope>NUCLEOTIDE SEQUENCE [LARGE SCALE GENOMIC DNA]</scope>
</reference>
<dbReference type="InterPro" id="IPR017462">
    <property type="entry name" value="Sulphur_relay_TusC/DsrF"/>
</dbReference>
<organism evidence="2 3">
    <name type="scientific">Elysia marginata</name>
    <dbReference type="NCBI Taxonomy" id="1093978"/>
    <lineage>
        <taxon>Eukaryota</taxon>
        <taxon>Metazoa</taxon>
        <taxon>Spiralia</taxon>
        <taxon>Lophotrochozoa</taxon>
        <taxon>Mollusca</taxon>
        <taxon>Gastropoda</taxon>
        <taxon>Heterobranchia</taxon>
        <taxon>Euthyneura</taxon>
        <taxon>Panpulmonata</taxon>
        <taxon>Sacoglossa</taxon>
        <taxon>Placobranchoidea</taxon>
        <taxon>Plakobranchidae</taxon>
        <taxon>Elysia</taxon>
    </lineage>
</organism>
<dbReference type="InterPro" id="IPR003787">
    <property type="entry name" value="Sulphur_relay_DsrE/F-like"/>
</dbReference>
<dbReference type="SUPFAM" id="SSF75169">
    <property type="entry name" value="DsrEFH-like"/>
    <property type="match status" value="1"/>
</dbReference>
<dbReference type="NCBIfam" id="NF001238">
    <property type="entry name" value="PRK00211.1"/>
    <property type="match status" value="1"/>
</dbReference>
<gene>
    <name evidence="2" type="ORF">ElyMa_005923900</name>
</gene>
<dbReference type="EMBL" id="BMAT01011875">
    <property type="protein sequence ID" value="GFR81385.1"/>
    <property type="molecule type" value="Genomic_DNA"/>
</dbReference>
<sequence>MSKICIINTRPPYGSTAAKDALDTALVSASYDQDTSLLFLGDGIYQLMKGQQPEALPQKNPGAMFQALEMYGIENVLLCLEDMLDRGLQESDLTIPVQLLARKEIGGWLGQQDRVFNF</sequence>
<dbReference type="NCBIfam" id="TIGR03010">
    <property type="entry name" value="sulf_tusC_dsrF"/>
    <property type="match status" value="1"/>
</dbReference>
<dbReference type="Pfam" id="PF02635">
    <property type="entry name" value="DsrE"/>
    <property type="match status" value="1"/>
</dbReference>
<protein>
    <submittedName>
        <fullName evidence="2">Protein TusC homolog</fullName>
    </submittedName>
</protein>
<dbReference type="AlphaFoldDB" id="A0AAV4G8R2"/>
<dbReference type="PANTHER" id="PTHR38780:SF1">
    <property type="entry name" value="PROTEIN TUSC"/>
    <property type="match status" value="1"/>
</dbReference>
<comment type="similarity">
    <text evidence="1">Belongs to the DsrF/TusC family.</text>
</comment>
<dbReference type="PANTHER" id="PTHR38780">
    <property type="entry name" value="PROTEIN TUSC"/>
    <property type="match status" value="1"/>
</dbReference>
<keyword evidence="3" id="KW-1185">Reference proteome</keyword>
<evidence type="ECO:0000256" key="1">
    <source>
        <dbReference type="ARBA" id="ARBA00005996"/>
    </source>
</evidence>